<evidence type="ECO:0000313" key="2">
    <source>
        <dbReference type="Proteomes" id="UP000095300"/>
    </source>
</evidence>
<evidence type="ECO:0000313" key="1">
    <source>
        <dbReference type="EnsemblMetazoa" id="SCAU013926-PA"/>
    </source>
</evidence>
<sequence length="262" mass="30168">MKGRFVYVVNPAELPRVAFGSSMDRVTLPLKGPCLTSFMRQHQGDVFLSPSPTKYVDEKNHMQLKWPSKLGHSAFVSKNPRFLAPTNANFPCVGSYDVAPKNPLRKAQKPFNVGEQRKDKEKFLTPAPSTYPHHVARPQLKLSTAFGSKRNIVPKVIVLCSPFNVAKCHKCDQTPLGDYWRDFNTELDLCRPCMHKMERELKNCATTELQRMRLRRNFADYKVVRYCDFYHDHGGTAAAVQVMPTRIFKMKTQKENYFSLYM</sequence>
<protein>
    <submittedName>
        <fullName evidence="1">Uncharacterized protein</fullName>
    </submittedName>
</protein>
<organism evidence="1 2">
    <name type="scientific">Stomoxys calcitrans</name>
    <name type="common">Stable fly</name>
    <name type="synonym">Conops calcitrans</name>
    <dbReference type="NCBI Taxonomy" id="35570"/>
    <lineage>
        <taxon>Eukaryota</taxon>
        <taxon>Metazoa</taxon>
        <taxon>Ecdysozoa</taxon>
        <taxon>Arthropoda</taxon>
        <taxon>Hexapoda</taxon>
        <taxon>Insecta</taxon>
        <taxon>Pterygota</taxon>
        <taxon>Neoptera</taxon>
        <taxon>Endopterygota</taxon>
        <taxon>Diptera</taxon>
        <taxon>Brachycera</taxon>
        <taxon>Muscomorpha</taxon>
        <taxon>Muscoidea</taxon>
        <taxon>Muscidae</taxon>
        <taxon>Stomoxys</taxon>
    </lineage>
</organism>
<dbReference type="AlphaFoldDB" id="A0A1I8Q4T5"/>
<reference evidence="1" key="1">
    <citation type="submission" date="2020-05" db="UniProtKB">
        <authorList>
            <consortium name="EnsemblMetazoa"/>
        </authorList>
    </citation>
    <scope>IDENTIFICATION</scope>
    <source>
        <strain evidence="1">USDA</strain>
    </source>
</reference>
<dbReference type="EnsemblMetazoa" id="SCAU013926-RA">
    <property type="protein sequence ID" value="SCAU013926-PA"/>
    <property type="gene ID" value="SCAU013926"/>
</dbReference>
<dbReference type="OrthoDB" id="8189408at2759"/>
<accession>A0A1I8Q4T5</accession>
<dbReference type="VEuPathDB" id="VectorBase:SCAU013926"/>
<dbReference type="Proteomes" id="UP000095300">
    <property type="component" value="Unassembled WGS sequence"/>
</dbReference>
<gene>
    <name evidence="1" type="primary">106096208</name>
</gene>
<name>A0A1I8Q4T5_STOCA</name>
<keyword evidence="2" id="KW-1185">Reference proteome</keyword>
<proteinExistence type="predicted"/>